<organism evidence="1">
    <name type="scientific">viral metagenome</name>
    <dbReference type="NCBI Taxonomy" id="1070528"/>
    <lineage>
        <taxon>unclassified sequences</taxon>
        <taxon>metagenomes</taxon>
        <taxon>organismal metagenomes</taxon>
    </lineage>
</organism>
<protein>
    <submittedName>
        <fullName evidence="1">Uncharacterized protein</fullName>
    </submittedName>
</protein>
<reference evidence="1" key="1">
    <citation type="submission" date="2020-03" db="EMBL/GenBank/DDBJ databases">
        <title>The deep terrestrial virosphere.</title>
        <authorList>
            <person name="Holmfeldt K."/>
            <person name="Nilsson E."/>
            <person name="Simone D."/>
            <person name="Lopez-Fernandez M."/>
            <person name="Wu X."/>
            <person name="de Brujin I."/>
            <person name="Lundin D."/>
            <person name="Andersson A."/>
            <person name="Bertilsson S."/>
            <person name="Dopson M."/>
        </authorList>
    </citation>
    <scope>NUCLEOTIDE SEQUENCE</scope>
    <source>
        <strain evidence="1">TM448B00906</strain>
    </source>
</reference>
<sequence>MTEDYLFIFAGTVEQARHFARQQGLYDPKKITYIHDEHQLHGLLGEGRTLWLYGTCYQNKDCYKIIELAKFMGFKVTEV</sequence>
<dbReference type="EMBL" id="MT144671">
    <property type="protein sequence ID" value="QJH97042.1"/>
    <property type="molecule type" value="Genomic_DNA"/>
</dbReference>
<name>A0A6M3XGU8_9ZZZZ</name>
<evidence type="ECO:0000313" key="1">
    <source>
        <dbReference type="EMBL" id="QJH97042.1"/>
    </source>
</evidence>
<proteinExistence type="predicted"/>
<dbReference type="AlphaFoldDB" id="A0A6M3XGU8"/>
<accession>A0A6M3XGU8</accession>
<gene>
    <name evidence="1" type="ORF">TM448B00906_0014</name>
</gene>